<evidence type="ECO:0000313" key="2">
    <source>
        <dbReference type="Proteomes" id="UP000006101"/>
    </source>
</evidence>
<proteinExistence type="predicted"/>
<dbReference type="AlphaFoldDB" id="K0B559"/>
<reference evidence="1 2" key="1">
    <citation type="journal article" date="2012" name="J. Bacteriol.">
        <title>Draft Genome Sequence of an Ammonia-Oxidizing Archaeon, "Candidatus Nitrosopumilus koreensis" AR1, from Marine Sediment.</title>
        <authorList>
            <person name="Park S.J."/>
            <person name="Kim J.G."/>
            <person name="Jung M.Y."/>
            <person name="Kim S.J."/>
            <person name="Cha I.T."/>
            <person name="Kwon K."/>
            <person name="Lee J.H."/>
            <person name="Rhee S.K."/>
        </authorList>
    </citation>
    <scope>NUCLEOTIDE SEQUENCE [LARGE SCALE GENOMIC DNA]</scope>
    <source>
        <strain evidence="1 2">AR1</strain>
    </source>
</reference>
<dbReference type="PATRIC" id="fig|1229908.8.peg.134"/>
<name>K0B559_9ARCH</name>
<accession>K0B559</accession>
<evidence type="ECO:0000313" key="1">
    <source>
        <dbReference type="EMBL" id="AFS80045.1"/>
    </source>
</evidence>
<dbReference type="GeneID" id="13725576"/>
<organism evidence="1 2">
    <name type="scientific">Candidatus Nitrosopumilus koreensis AR1</name>
    <dbReference type="NCBI Taxonomy" id="1229908"/>
    <lineage>
        <taxon>Archaea</taxon>
        <taxon>Nitrososphaerota</taxon>
        <taxon>Nitrososphaeria</taxon>
        <taxon>Nitrosopumilales</taxon>
        <taxon>Nitrosopumilaceae</taxon>
        <taxon>Nitrosopumilus</taxon>
    </lineage>
</organism>
<keyword evidence="2" id="KW-1185">Reference proteome</keyword>
<gene>
    <name evidence="1" type="ORF">NKOR_00635</name>
</gene>
<dbReference type="Proteomes" id="UP000006101">
    <property type="component" value="Chromosome"/>
</dbReference>
<dbReference type="KEGG" id="nkr:NKOR_00635"/>
<dbReference type="STRING" id="1229908.NKOR_00635"/>
<dbReference type="RefSeq" id="WP_014962436.1">
    <property type="nucleotide sequence ID" value="NC_018655.1"/>
</dbReference>
<dbReference type="HOGENOM" id="CLU_1901823_0_0_2"/>
<dbReference type="EMBL" id="CP003842">
    <property type="protein sequence ID" value="AFS80045.1"/>
    <property type="molecule type" value="Genomic_DNA"/>
</dbReference>
<sequence>MDANQKDSAFHIDISDLEEIEKKERKRKYINEYQRKYAKRSYVKDKLSKQKQNKTLTEKIKKLGTEDPHRICKKLGRTRAYGRRHPEYFYRCSKCDVSYSDKEKEHFYKENKCPCCHLMLRQRKTVTQKKSLN</sequence>
<protein>
    <submittedName>
        <fullName evidence="1">Uncharacterized protein</fullName>
    </submittedName>
</protein>